<reference evidence="1" key="1">
    <citation type="submission" date="2018-06" db="EMBL/GenBank/DDBJ databases">
        <authorList>
            <person name="Zhirakovskaya E."/>
        </authorList>
    </citation>
    <scope>NUCLEOTIDE SEQUENCE</scope>
</reference>
<name>A0A3B0UP34_9ZZZZ</name>
<dbReference type="AlphaFoldDB" id="A0A3B0UP34"/>
<proteinExistence type="predicted"/>
<accession>A0A3B0UP34</accession>
<sequence>MDFSQAKKIVLSLTIIGLLLLVVWGVGTAVSRHATAQSPTSINADGDTYLPFINKPGTPPPQIAGCDIFPSDNIWNTPIDTLPVHPNSTNYINSIGAATGLHADFGSGVWPPGSNSPIGIPYIDVPSSQANVPINFVSYPDESDPGPYPIPPDAPIEGGSDSDGDRHVIVLDRDNCILYEMFYAFPQTNGSWEAANGAVYDLNSHALRPDGWTSADAAGLPIFPGLVRYDEVAAGEIRHAIRFTVPETQKSHVWPARHDASSLSGSNYPPMGLRLRLRADYDISGFSPENRVILQAFKTYGLILADNGSAWYISGVPDARWDNDMLHDLDVVIGMDFEVVDVSSLMIDPNSGQAAQP</sequence>
<protein>
    <submittedName>
        <fullName evidence="1">Outermembrane protein</fullName>
    </submittedName>
</protein>
<gene>
    <name evidence="1" type="ORF">MNBD_CHLOROFLEXI01-4764</name>
</gene>
<organism evidence="1">
    <name type="scientific">hydrothermal vent metagenome</name>
    <dbReference type="NCBI Taxonomy" id="652676"/>
    <lineage>
        <taxon>unclassified sequences</taxon>
        <taxon>metagenomes</taxon>
        <taxon>ecological metagenomes</taxon>
    </lineage>
</organism>
<evidence type="ECO:0000313" key="1">
    <source>
        <dbReference type="EMBL" id="VAW30900.1"/>
    </source>
</evidence>
<dbReference type="EMBL" id="UOEU01000108">
    <property type="protein sequence ID" value="VAW30900.1"/>
    <property type="molecule type" value="Genomic_DNA"/>
</dbReference>